<reference evidence="10 11" key="1">
    <citation type="submission" date="2019-08" db="EMBL/GenBank/DDBJ databases">
        <title>In-depth cultivation of the pig gut microbiome towards novel bacterial diversity and tailored functional studies.</title>
        <authorList>
            <person name="Wylensek D."/>
            <person name="Hitch T.C.A."/>
            <person name="Clavel T."/>
        </authorList>
    </citation>
    <scope>NUCLEOTIDE SEQUENCE [LARGE SCALE GENOMIC DNA]</scope>
    <source>
        <strain evidence="10 11">Oil+RF-744-WCA-WT-11</strain>
    </source>
</reference>
<evidence type="ECO:0000259" key="8">
    <source>
        <dbReference type="Pfam" id="PF01643"/>
    </source>
</evidence>
<dbReference type="Gene3D" id="3.10.129.10">
    <property type="entry name" value="Hotdog Thioesterase"/>
    <property type="match status" value="1"/>
</dbReference>
<accession>A0A6L5X7E7</accession>
<evidence type="ECO:0000256" key="6">
    <source>
        <dbReference type="ARBA" id="ARBA00023098"/>
    </source>
</evidence>
<keyword evidence="11" id="KW-1185">Reference proteome</keyword>
<dbReference type="GO" id="GO:0000036">
    <property type="term" value="F:acyl carrier activity"/>
    <property type="evidence" value="ECO:0007669"/>
    <property type="project" value="TreeGrafter"/>
</dbReference>
<dbReference type="InterPro" id="IPR029069">
    <property type="entry name" value="HotDog_dom_sf"/>
</dbReference>
<protein>
    <submittedName>
        <fullName evidence="10">Acyl-[acyl-carrier-protein] thioesterase</fullName>
    </submittedName>
</protein>
<evidence type="ECO:0000313" key="11">
    <source>
        <dbReference type="Proteomes" id="UP000481852"/>
    </source>
</evidence>
<dbReference type="AlphaFoldDB" id="A0A6L5X7E7"/>
<keyword evidence="2" id="KW-0444">Lipid biosynthesis</keyword>
<dbReference type="Proteomes" id="UP000481852">
    <property type="component" value="Unassembled WGS sequence"/>
</dbReference>
<keyword evidence="5" id="KW-0809">Transit peptide</keyword>
<dbReference type="SUPFAM" id="SSF54637">
    <property type="entry name" value="Thioesterase/thiol ester dehydrase-isomerase"/>
    <property type="match status" value="2"/>
</dbReference>
<feature type="domain" description="Acyl-ACP thioesterase-like C-terminal" evidence="9">
    <location>
        <begin position="153"/>
        <end position="210"/>
    </location>
</feature>
<feature type="domain" description="Acyl-ACP thioesterase N-terminal hotdog" evidence="8">
    <location>
        <begin position="9"/>
        <end position="128"/>
    </location>
</feature>
<evidence type="ECO:0000256" key="3">
    <source>
        <dbReference type="ARBA" id="ARBA00022801"/>
    </source>
</evidence>
<evidence type="ECO:0000256" key="5">
    <source>
        <dbReference type="ARBA" id="ARBA00022946"/>
    </source>
</evidence>
<dbReference type="CDD" id="cd00586">
    <property type="entry name" value="4HBT"/>
    <property type="match status" value="1"/>
</dbReference>
<evidence type="ECO:0000256" key="7">
    <source>
        <dbReference type="ARBA" id="ARBA00023160"/>
    </source>
</evidence>
<keyword evidence="3" id="KW-0378">Hydrolase</keyword>
<evidence type="ECO:0000256" key="2">
    <source>
        <dbReference type="ARBA" id="ARBA00022516"/>
    </source>
</evidence>
<evidence type="ECO:0000313" key="10">
    <source>
        <dbReference type="EMBL" id="MSS14916.1"/>
    </source>
</evidence>
<organism evidence="10 11">
    <name type="scientific">Porcincola intestinalis</name>
    <dbReference type="NCBI Taxonomy" id="2606632"/>
    <lineage>
        <taxon>Bacteria</taxon>
        <taxon>Bacillati</taxon>
        <taxon>Bacillota</taxon>
        <taxon>Clostridia</taxon>
        <taxon>Lachnospirales</taxon>
        <taxon>Lachnospiraceae</taxon>
        <taxon>Porcincola</taxon>
    </lineage>
</organism>
<gene>
    <name evidence="10" type="ORF">FYJ35_07640</name>
</gene>
<sequence length="236" mass="26808">MIQTLPSIVRYSETDESGRLSLPALVDYFQDAAELHGDRLGIGWRYLAKQHLAWLLSSWQIEIGRLPALSEEILVKTWGWKFQSIFGMRNSLLLDKDGNTLVTANSVWFLYDTKAQKPVRVPENIVNAFGIHPRADMKYAPRKLPDMEGGEVMESFNVGRQNLDTNHHVNNAQYVAMAMECLPRAIKPAELLVEYKKQAYLGDTITPVVRRTEDGYAISLRALSGEPYANLRLRTD</sequence>
<dbReference type="InterPro" id="IPR049427">
    <property type="entry name" value="Acyl-ACP_TE_C"/>
</dbReference>
<evidence type="ECO:0000256" key="1">
    <source>
        <dbReference type="ARBA" id="ARBA00006500"/>
    </source>
</evidence>
<dbReference type="PANTHER" id="PTHR31727">
    <property type="entry name" value="OLEOYL-ACYL CARRIER PROTEIN THIOESTERASE 1, CHLOROPLASTIC"/>
    <property type="match status" value="1"/>
</dbReference>
<dbReference type="GO" id="GO:0016297">
    <property type="term" value="F:fatty acyl-[ACP] hydrolase activity"/>
    <property type="evidence" value="ECO:0007669"/>
    <property type="project" value="InterPro"/>
</dbReference>
<proteinExistence type="inferred from homology"/>
<name>A0A6L5X7E7_9FIRM</name>
<comment type="similarity">
    <text evidence="1">Belongs to the acyl-ACP thioesterase family.</text>
</comment>
<dbReference type="Pfam" id="PF01643">
    <property type="entry name" value="Acyl-ACP_TE"/>
    <property type="match status" value="1"/>
</dbReference>
<dbReference type="InterPro" id="IPR002864">
    <property type="entry name" value="Acyl-ACP_thioesterase_NHD"/>
</dbReference>
<keyword evidence="7" id="KW-0275">Fatty acid biosynthesis</keyword>
<dbReference type="EMBL" id="VULZ01000007">
    <property type="protein sequence ID" value="MSS14916.1"/>
    <property type="molecule type" value="Genomic_DNA"/>
</dbReference>
<dbReference type="PANTHER" id="PTHR31727:SF6">
    <property type="entry name" value="OLEOYL-ACYL CARRIER PROTEIN THIOESTERASE 1, CHLOROPLASTIC"/>
    <property type="match status" value="1"/>
</dbReference>
<dbReference type="InterPro" id="IPR045023">
    <property type="entry name" value="FATA/B"/>
</dbReference>
<evidence type="ECO:0000259" key="9">
    <source>
        <dbReference type="Pfam" id="PF20791"/>
    </source>
</evidence>
<dbReference type="RefSeq" id="WP_154525240.1">
    <property type="nucleotide sequence ID" value="NZ_VULZ01000007.1"/>
</dbReference>
<comment type="caution">
    <text evidence="10">The sequence shown here is derived from an EMBL/GenBank/DDBJ whole genome shotgun (WGS) entry which is preliminary data.</text>
</comment>
<keyword evidence="4" id="KW-0276">Fatty acid metabolism</keyword>
<keyword evidence="6" id="KW-0443">Lipid metabolism</keyword>
<evidence type="ECO:0000256" key="4">
    <source>
        <dbReference type="ARBA" id="ARBA00022832"/>
    </source>
</evidence>
<dbReference type="Pfam" id="PF20791">
    <property type="entry name" value="Acyl-ACP_TE_C"/>
    <property type="match status" value="1"/>
</dbReference>